<name>A0ABQ7CMX2_BRACR</name>
<feature type="region of interest" description="Disordered" evidence="1">
    <location>
        <begin position="1"/>
        <end position="26"/>
    </location>
</feature>
<proteinExistence type="predicted"/>
<feature type="region of interest" description="Disordered" evidence="1">
    <location>
        <begin position="79"/>
        <end position="138"/>
    </location>
</feature>
<protein>
    <submittedName>
        <fullName evidence="2">Uncharacterized protein</fullName>
    </submittedName>
</protein>
<keyword evidence="3" id="KW-1185">Reference proteome</keyword>
<dbReference type="Proteomes" id="UP000266723">
    <property type="component" value="Unassembled WGS sequence"/>
</dbReference>
<organism evidence="2 3">
    <name type="scientific">Brassica cretica</name>
    <name type="common">Mustard</name>
    <dbReference type="NCBI Taxonomy" id="69181"/>
    <lineage>
        <taxon>Eukaryota</taxon>
        <taxon>Viridiplantae</taxon>
        <taxon>Streptophyta</taxon>
        <taxon>Embryophyta</taxon>
        <taxon>Tracheophyta</taxon>
        <taxon>Spermatophyta</taxon>
        <taxon>Magnoliopsida</taxon>
        <taxon>eudicotyledons</taxon>
        <taxon>Gunneridae</taxon>
        <taxon>Pentapetalae</taxon>
        <taxon>rosids</taxon>
        <taxon>malvids</taxon>
        <taxon>Brassicales</taxon>
        <taxon>Brassicaceae</taxon>
        <taxon>Brassiceae</taxon>
        <taxon>Brassica</taxon>
    </lineage>
</organism>
<feature type="compositionally biased region" description="Polar residues" evidence="1">
    <location>
        <begin position="91"/>
        <end position="122"/>
    </location>
</feature>
<feature type="compositionally biased region" description="Polar residues" evidence="1">
    <location>
        <begin position="1"/>
        <end position="11"/>
    </location>
</feature>
<comment type="caution">
    <text evidence="2">The sequence shown here is derived from an EMBL/GenBank/DDBJ whole genome shotgun (WGS) entry which is preliminary data.</text>
</comment>
<reference evidence="2 3" key="1">
    <citation type="journal article" date="2020" name="BMC Genomics">
        <title>Intraspecific diversification of the crop wild relative Brassica cretica Lam. using demographic model selection.</title>
        <authorList>
            <person name="Kioukis A."/>
            <person name="Michalopoulou V.A."/>
            <person name="Briers L."/>
            <person name="Pirintsos S."/>
            <person name="Studholme D.J."/>
            <person name="Pavlidis P."/>
            <person name="Sarris P.F."/>
        </authorList>
    </citation>
    <scope>NUCLEOTIDE SEQUENCE [LARGE SCALE GENOMIC DNA]</scope>
    <source>
        <strain evidence="3">cv. PFS-1207/04</strain>
    </source>
</reference>
<gene>
    <name evidence="2" type="ORF">DY000_02015970</name>
</gene>
<evidence type="ECO:0000256" key="1">
    <source>
        <dbReference type="SAM" id="MobiDB-lite"/>
    </source>
</evidence>
<dbReference type="EMBL" id="QGKV02000759">
    <property type="protein sequence ID" value="KAF3560953.1"/>
    <property type="molecule type" value="Genomic_DNA"/>
</dbReference>
<evidence type="ECO:0000313" key="3">
    <source>
        <dbReference type="Proteomes" id="UP000266723"/>
    </source>
</evidence>
<sequence>MSADDLNNQQTRDGDAVDDNVGSTPAANVTAVNLNTAAFEEVQKMFPNFEKKSEERDKVMSSLATQVENLTARTRDVLPRGTTRIRRRKLNFTTPLDRSGNAQGKTSGQNPDETTPAPTQKNPVDIPPYRGRRGRMRN</sequence>
<evidence type="ECO:0000313" key="2">
    <source>
        <dbReference type="EMBL" id="KAF3560953.1"/>
    </source>
</evidence>
<accession>A0ABQ7CMX2</accession>